<dbReference type="CDD" id="cd04301">
    <property type="entry name" value="NAT_SF"/>
    <property type="match status" value="1"/>
</dbReference>
<evidence type="ECO:0000256" key="2">
    <source>
        <dbReference type="SAM" id="SignalP"/>
    </source>
</evidence>
<gene>
    <name evidence="4" type="ORF">E8E12_003170</name>
</gene>
<dbReference type="AlphaFoldDB" id="A0A9P4WHQ6"/>
<evidence type="ECO:0000313" key="4">
    <source>
        <dbReference type="EMBL" id="KAF3032654.1"/>
    </source>
</evidence>
<proteinExistence type="predicted"/>
<feature type="signal peptide" evidence="2">
    <location>
        <begin position="1"/>
        <end position="19"/>
    </location>
</feature>
<dbReference type="SUPFAM" id="SSF55729">
    <property type="entry name" value="Acyl-CoA N-acyltransferases (Nat)"/>
    <property type="match status" value="1"/>
</dbReference>
<evidence type="ECO:0000313" key="5">
    <source>
        <dbReference type="Proteomes" id="UP000758155"/>
    </source>
</evidence>
<dbReference type="InterPro" id="IPR000182">
    <property type="entry name" value="GNAT_dom"/>
</dbReference>
<dbReference type="Gene3D" id="3.40.630.30">
    <property type="match status" value="1"/>
</dbReference>
<accession>A0A9P4WHQ6</accession>
<dbReference type="InterPro" id="IPR016181">
    <property type="entry name" value="Acyl_CoA_acyltransferase"/>
</dbReference>
<keyword evidence="2" id="KW-0732">Signal</keyword>
<sequence>MKFSNLVAGFALATSATNAASIPEVNAISLIEDRAESQPRAAEIVAPEHSLERRKGGGGRGGGSSGGSRSGGGSSGSSGSSGRTSSSSSAGGSTRSGSGAPRAYGGGYYGGGAAVPYTAGSRTPKGLIAAPLLVGAGALAIMPGLWLYSVYPYHFSNPYRFYNRTNTTDQNPNGSNDTLPVTCLCQEYSPCGCDENDDSNYLNSIVGNGSYAALNKSLVTVSEVNGTRNLVLNGTLPNGTTAPGGTDDSAAMSLQVGKYAGYIAMATIVATGATLDDADDIATIVMAAFEPMPDWQYFRQFRHDFPKGHRECVRYGVTQMLTSPNANTEVIEAPKGSDIPLVAMATWSKHQMLSMPVLLERDAPKGCYQKHKYVFDVFGETQVYLYELAAHPDYQLKGAGTRLIERGIEKGRQEGVNVTLVAQPTAEGFYFKKGFKEVRNISVDSVDRDQSFVYNVMAYDFDDE</sequence>
<feature type="compositionally biased region" description="Low complexity" evidence="1">
    <location>
        <begin position="77"/>
        <end position="99"/>
    </location>
</feature>
<dbReference type="Proteomes" id="UP000758155">
    <property type="component" value="Unassembled WGS sequence"/>
</dbReference>
<feature type="chain" id="PRO_5040177584" description="N-acetyltransferase domain-containing protein" evidence="2">
    <location>
        <begin position="20"/>
        <end position="464"/>
    </location>
</feature>
<organism evidence="4 5">
    <name type="scientific">Didymella heteroderae</name>
    <dbReference type="NCBI Taxonomy" id="1769908"/>
    <lineage>
        <taxon>Eukaryota</taxon>
        <taxon>Fungi</taxon>
        <taxon>Dikarya</taxon>
        <taxon>Ascomycota</taxon>
        <taxon>Pezizomycotina</taxon>
        <taxon>Dothideomycetes</taxon>
        <taxon>Pleosporomycetidae</taxon>
        <taxon>Pleosporales</taxon>
        <taxon>Pleosporineae</taxon>
        <taxon>Didymellaceae</taxon>
        <taxon>Didymella</taxon>
    </lineage>
</organism>
<dbReference type="EMBL" id="SWKV01000095">
    <property type="protein sequence ID" value="KAF3032654.1"/>
    <property type="molecule type" value="Genomic_DNA"/>
</dbReference>
<dbReference type="Pfam" id="PF13673">
    <property type="entry name" value="Acetyltransf_10"/>
    <property type="match status" value="1"/>
</dbReference>
<evidence type="ECO:0000259" key="3">
    <source>
        <dbReference type="PROSITE" id="PS51186"/>
    </source>
</evidence>
<feature type="domain" description="N-acetyltransferase" evidence="3">
    <location>
        <begin position="268"/>
        <end position="459"/>
    </location>
</feature>
<reference evidence="4" key="1">
    <citation type="submission" date="2019-04" db="EMBL/GenBank/DDBJ databases">
        <title>Sequencing of skin fungus with MAO and IRED activity.</title>
        <authorList>
            <person name="Marsaioli A.J."/>
            <person name="Bonatto J.M.C."/>
            <person name="Reis Junior O."/>
        </authorList>
    </citation>
    <scope>NUCLEOTIDE SEQUENCE</scope>
    <source>
        <strain evidence="4">28M1</strain>
    </source>
</reference>
<dbReference type="PANTHER" id="PTHR42091:SF1">
    <property type="entry name" value="CONSERVED GLYCINE-RICH PROTEIN (AFU_ORTHOLOGUE AFUA_7G02440)"/>
    <property type="match status" value="1"/>
</dbReference>
<protein>
    <recommendedName>
        <fullName evidence="3">N-acetyltransferase domain-containing protein</fullName>
    </recommendedName>
</protein>
<dbReference type="PROSITE" id="PS51186">
    <property type="entry name" value="GNAT"/>
    <property type="match status" value="1"/>
</dbReference>
<evidence type="ECO:0000256" key="1">
    <source>
        <dbReference type="SAM" id="MobiDB-lite"/>
    </source>
</evidence>
<dbReference type="InterPro" id="IPR056634">
    <property type="entry name" value="DUF7732"/>
</dbReference>
<feature type="region of interest" description="Disordered" evidence="1">
    <location>
        <begin position="36"/>
        <end position="99"/>
    </location>
</feature>
<dbReference type="Pfam" id="PF24866">
    <property type="entry name" value="DUF7732"/>
    <property type="match status" value="1"/>
</dbReference>
<name>A0A9P4WHQ6_9PLEO</name>
<feature type="compositionally biased region" description="Gly residues" evidence="1">
    <location>
        <begin position="58"/>
        <end position="76"/>
    </location>
</feature>
<dbReference type="PANTHER" id="PTHR42091">
    <property type="entry name" value="CONSERVED GLYCINE-RICH PROTEIN (AFU_ORTHOLOGUE AFUA_7G02440)"/>
    <property type="match status" value="1"/>
</dbReference>
<comment type="caution">
    <text evidence="4">The sequence shown here is derived from an EMBL/GenBank/DDBJ whole genome shotgun (WGS) entry which is preliminary data.</text>
</comment>
<dbReference type="GO" id="GO:0016747">
    <property type="term" value="F:acyltransferase activity, transferring groups other than amino-acyl groups"/>
    <property type="evidence" value="ECO:0007669"/>
    <property type="project" value="InterPro"/>
</dbReference>
<dbReference type="OrthoDB" id="5425547at2759"/>
<keyword evidence="5" id="KW-1185">Reference proteome</keyword>